<dbReference type="RefSeq" id="WP_160300782.1">
    <property type="nucleotide sequence ID" value="NZ_CP010904.1"/>
</dbReference>
<accession>A0A0G3EFN4</accession>
<evidence type="ECO:0000313" key="3">
    <source>
        <dbReference type="Proteomes" id="UP000035268"/>
    </source>
</evidence>
<proteinExistence type="predicted"/>
<name>A0A0G3EFN4_9BACT</name>
<reference evidence="3" key="1">
    <citation type="submission" date="2015-02" db="EMBL/GenBank/DDBJ databases">
        <title>Description and complete genome sequence of the first cultured representative of the subdivision 5 of the Verrucomicrobia phylum.</title>
        <authorList>
            <person name="Spring S."/>
            <person name="Bunk B."/>
            <person name="Sproer C."/>
            <person name="Klenk H.-P."/>
        </authorList>
    </citation>
    <scope>NUCLEOTIDE SEQUENCE [LARGE SCALE GENOMIC DNA]</scope>
    <source>
        <strain evidence="3">L21-Fru-AB</strain>
    </source>
</reference>
<evidence type="ECO:0000313" key="2">
    <source>
        <dbReference type="EMBL" id="AKJ65158.1"/>
    </source>
</evidence>
<sequence>MTGTGLFRPMLALIVTGLITGAAHAGLITNITEGFEYTNTTELYDAGWSHLYGDQGDMVMADENVNNRLPRSGTYCLLAPSNHQPNIVQKTYFAGGVTNATVEFYLMHRNISYLNSADSWMRLYADDGTYMYLKINSSNGSLIYDLNGAGDVTAPDDVTDHDSNGGLWNKFTFEYDSEGTCVMSLNDDVQFTNANAKNFSKIALGKSWNDDLRGRQSAYDDLSISVIPEPAALGLMGLGVAALLLRRVRS</sequence>
<protein>
    <recommendedName>
        <fullName evidence="1">Ice-binding protein C-terminal domain-containing protein</fullName>
    </recommendedName>
</protein>
<dbReference type="Proteomes" id="UP000035268">
    <property type="component" value="Chromosome"/>
</dbReference>
<reference evidence="2 3" key="2">
    <citation type="journal article" date="2016" name="ISME J.">
        <title>Characterization of the first cultured representative of Verrucomicrobia subdivision 5 indicates the proposal of a novel phylum.</title>
        <authorList>
            <person name="Spring S."/>
            <person name="Bunk B."/>
            <person name="Sproer C."/>
            <person name="Schumann P."/>
            <person name="Rohde M."/>
            <person name="Tindall B.J."/>
            <person name="Klenk H.P."/>
        </authorList>
    </citation>
    <scope>NUCLEOTIDE SEQUENCE [LARGE SCALE GENOMIC DNA]</scope>
    <source>
        <strain evidence="2 3">L21-Fru-AB</strain>
    </source>
</reference>
<dbReference type="NCBIfam" id="TIGR02595">
    <property type="entry name" value="PEP_CTERM"/>
    <property type="match status" value="1"/>
</dbReference>
<feature type="domain" description="Ice-binding protein C-terminal" evidence="1">
    <location>
        <begin position="227"/>
        <end position="247"/>
    </location>
</feature>
<dbReference type="KEGG" id="vbl:L21SP4_01923"/>
<dbReference type="Pfam" id="PF07589">
    <property type="entry name" value="PEP-CTERM"/>
    <property type="match status" value="1"/>
</dbReference>
<dbReference type="InterPro" id="IPR013424">
    <property type="entry name" value="Ice-binding_C"/>
</dbReference>
<dbReference type="EMBL" id="CP010904">
    <property type="protein sequence ID" value="AKJ65158.1"/>
    <property type="molecule type" value="Genomic_DNA"/>
</dbReference>
<keyword evidence="3" id="KW-1185">Reference proteome</keyword>
<dbReference type="AlphaFoldDB" id="A0A0G3EFN4"/>
<organism evidence="2 3">
    <name type="scientific">Kiritimatiella glycovorans</name>
    <dbReference type="NCBI Taxonomy" id="1307763"/>
    <lineage>
        <taxon>Bacteria</taxon>
        <taxon>Pseudomonadati</taxon>
        <taxon>Kiritimatiellota</taxon>
        <taxon>Kiritimatiellia</taxon>
        <taxon>Kiritimatiellales</taxon>
        <taxon>Kiritimatiellaceae</taxon>
        <taxon>Kiritimatiella</taxon>
    </lineage>
</organism>
<gene>
    <name evidence="2" type="ORF">L21SP4_01923</name>
</gene>
<evidence type="ECO:0000259" key="1">
    <source>
        <dbReference type="Pfam" id="PF07589"/>
    </source>
</evidence>